<feature type="transmembrane region" description="Helical" evidence="10">
    <location>
        <begin position="242"/>
        <end position="260"/>
    </location>
</feature>
<evidence type="ECO:0000256" key="8">
    <source>
        <dbReference type="ARBA" id="ARBA00023288"/>
    </source>
</evidence>
<feature type="region of interest" description="Disordered" evidence="11">
    <location>
        <begin position="1"/>
        <end position="26"/>
    </location>
</feature>
<comment type="similarity">
    <text evidence="2 10">Belongs to the DHHC palmitoyltransferase family.</text>
</comment>
<evidence type="ECO:0000256" key="7">
    <source>
        <dbReference type="ARBA" id="ARBA00023139"/>
    </source>
</evidence>
<feature type="transmembrane region" description="Helical" evidence="10">
    <location>
        <begin position="76"/>
        <end position="95"/>
    </location>
</feature>
<feature type="transmembrane region" description="Helical" evidence="10">
    <location>
        <begin position="280"/>
        <end position="309"/>
    </location>
</feature>
<dbReference type="Pfam" id="PF01529">
    <property type="entry name" value="DHHC"/>
    <property type="match status" value="1"/>
</dbReference>
<comment type="caution">
    <text evidence="13">The sequence shown here is derived from an EMBL/GenBank/DDBJ whole genome shotgun (WGS) entry which is preliminary data.</text>
</comment>
<evidence type="ECO:0000256" key="3">
    <source>
        <dbReference type="ARBA" id="ARBA00022679"/>
    </source>
</evidence>
<gene>
    <name evidence="13" type="ORF">SCF082_LOCUS3372</name>
</gene>
<keyword evidence="4 10" id="KW-0812">Transmembrane</keyword>
<evidence type="ECO:0000313" key="14">
    <source>
        <dbReference type="Proteomes" id="UP001642464"/>
    </source>
</evidence>
<name>A0ABP0HW40_9DINO</name>
<keyword evidence="14" id="KW-1185">Reference proteome</keyword>
<dbReference type="PANTHER" id="PTHR22883">
    <property type="entry name" value="ZINC FINGER DHHC DOMAIN CONTAINING PROTEIN"/>
    <property type="match status" value="1"/>
</dbReference>
<evidence type="ECO:0000259" key="12">
    <source>
        <dbReference type="Pfam" id="PF01529"/>
    </source>
</evidence>
<organism evidence="13 14">
    <name type="scientific">Durusdinium trenchii</name>
    <dbReference type="NCBI Taxonomy" id="1381693"/>
    <lineage>
        <taxon>Eukaryota</taxon>
        <taxon>Sar</taxon>
        <taxon>Alveolata</taxon>
        <taxon>Dinophyceae</taxon>
        <taxon>Suessiales</taxon>
        <taxon>Symbiodiniaceae</taxon>
        <taxon>Durusdinium</taxon>
    </lineage>
</organism>
<dbReference type="PROSITE" id="PS50216">
    <property type="entry name" value="DHHC"/>
    <property type="match status" value="1"/>
</dbReference>
<keyword evidence="8" id="KW-0449">Lipoprotein</keyword>
<keyword evidence="5 10" id="KW-1133">Transmembrane helix</keyword>
<comment type="domain">
    <text evidence="10">The DHHC domain is required for palmitoyltransferase activity.</text>
</comment>
<dbReference type="EMBL" id="CAXAMM010001703">
    <property type="protein sequence ID" value="CAK8993125.1"/>
    <property type="molecule type" value="Genomic_DNA"/>
</dbReference>
<keyword evidence="9 10" id="KW-0012">Acyltransferase</keyword>
<evidence type="ECO:0000256" key="9">
    <source>
        <dbReference type="ARBA" id="ARBA00023315"/>
    </source>
</evidence>
<comment type="catalytic activity">
    <reaction evidence="10">
        <text>L-cysteinyl-[protein] + hexadecanoyl-CoA = S-hexadecanoyl-L-cysteinyl-[protein] + CoA</text>
        <dbReference type="Rhea" id="RHEA:36683"/>
        <dbReference type="Rhea" id="RHEA-COMP:10131"/>
        <dbReference type="Rhea" id="RHEA-COMP:11032"/>
        <dbReference type="ChEBI" id="CHEBI:29950"/>
        <dbReference type="ChEBI" id="CHEBI:57287"/>
        <dbReference type="ChEBI" id="CHEBI:57379"/>
        <dbReference type="ChEBI" id="CHEBI:74151"/>
        <dbReference type="EC" id="2.3.1.225"/>
    </reaction>
</comment>
<evidence type="ECO:0000256" key="2">
    <source>
        <dbReference type="ARBA" id="ARBA00008574"/>
    </source>
</evidence>
<comment type="subcellular location">
    <subcellularLocation>
        <location evidence="1">Endomembrane system</location>
        <topology evidence="1">Multi-pass membrane protein</topology>
    </subcellularLocation>
</comment>
<feature type="domain" description="Palmitoyltransferase DHHC" evidence="12">
    <location>
        <begin position="198"/>
        <end position="320"/>
    </location>
</feature>
<evidence type="ECO:0000256" key="5">
    <source>
        <dbReference type="ARBA" id="ARBA00022989"/>
    </source>
</evidence>
<keyword evidence="6 10" id="KW-0472">Membrane</keyword>
<evidence type="ECO:0000256" key="10">
    <source>
        <dbReference type="RuleBase" id="RU079119"/>
    </source>
</evidence>
<evidence type="ECO:0000256" key="4">
    <source>
        <dbReference type="ARBA" id="ARBA00022692"/>
    </source>
</evidence>
<feature type="transmembrane region" description="Helical" evidence="10">
    <location>
        <begin position="44"/>
        <end position="64"/>
    </location>
</feature>
<keyword evidence="3 10" id="KW-0808">Transferase</keyword>
<evidence type="ECO:0000256" key="1">
    <source>
        <dbReference type="ARBA" id="ARBA00004127"/>
    </source>
</evidence>
<keyword evidence="7" id="KW-0564">Palmitate</keyword>
<evidence type="ECO:0000313" key="13">
    <source>
        <dbReference type="EMBL" id="CAK8993125.1"/>
    </source>
</evidence>
<accession>A0ABP0HW40</accession>
<evidence type="ECO:0000256" key="6">
    <source>
        <dbReference type="ARBA" id="ARBA00023136"/>
    </source>
</evidence>
<dbReference type="PANTHER" id="PTHR22883:SF301">
    <property type="entry name" value="PALMITOYLTRANSFERASE ZDHHC12"/>
    <property type="match status" value="1"/>
</dbReference>
<reference evidence="13 14" key="1">
    <citation type="submission" date="2024-02" db="EMBL/GenBank/DDBJ databases">
        <authorList>
            <person name="Chen Y."/>
            <person name="Shah S."/>
            <person name="Dougan E. K."/>
            <person name="Thang M."/>
            <person name="Chan C."/>
        </authorList>
    </citation>
    <scope>NUCLEOTIDE SEQUENCE [LARGE SCALE GENOMIC DNA]</scope>
</reference>
<dbReference type="InterPro" id="IPR039859">
    <property type="entry name" value="PFA4/ZDH16/20/ERF2-like"/>
</dbReference>
<sequence>MQEVTAEYKATQLHSHTNSKRKESHSLHALNSNANAAMVSSERILAPVAVLGLHLLLLANVAFHRSHLLTPFTSPHVVRALAEWSLALLALVAYLRTVCRDPGILTEPTERPDSAAAREVARATEAELQPIGRAQLEAMAEDVEDPGEEIISLEDLGGEMNEVIAMPEAMPKLEEPSAPSARRRHPWQEQHMQSGAKLRFCKACQMHQPLRTKHCRDCEQCIRTHDHHCPWVGTCVGEGNRVYFFWFLIFQWLELAVFLFESCMTFREKGLVPSMWLVRAPLLLVGIGVKCLLLLMVTCLVCFHSYLALANITTWENMSWHNISYLKGLDPEHGSPFSQSLSFNLAVYFCSKSAIRRGSVKETEDGWILWELGEQHDPLEYICCKICSCFDEE</sequence>
<proteinExistence type="inferred from homology"/>
<dbReference type="Proteomes" id="UP001642464">
    <property type="component" value="Unassembled WGS sequence"/>
</dbReference>
<protein>
    <recommendedName>
        <fullName evidence="10">Palmitoyltransferase</fullName>
        <ecNumber evidence="10">2.3.1.225</ecNumber>
    </recommendedName>
</protein>
<evidence type="ECO:0000256" key="11">
    <source>
        <dbReference type="SAM" id="MobiDB-lite"/>
    </source>
</evidence>
<dbReference type="EC" id="2.3.1.225" evidence="10"/>
<dbReference type="InterPro" id="IPR001594">
    <property type="entry name" value="Palmitoyltrfase_DHHC"/>
</dbReference>